<dbReference type="Pfam" id="PF00534">
    <property type="entry name" value="Glycos_transf_1"/>
    <property type="match status" value="1"/>
</dbReference>
<evidence type="ECO:0000259" key="2">
    <source>
        <dbReference type="Pfam" id="PF00534"/>
    </source>
</evidence>
<proteinExistence type="predicted"/>
<dbReference type="Gene3D" id="3.40.50.2000">
    <property type="entry name" value="Glycogen Phosphorylase B"/>
    <property type="match status" value="2"/>
</dbReference>
<evidence type="ECO:0000256" key="1">
    <source>
        <dbReference type="ARBA" id="ARBA00022679"/>
    </source>
</evidence>
<dbReference type="CDD" id="cd03818">
    <property type="entry name" value="GT4_ExpC-like"/>
    <property type="match status" value="1"/>
</dbReference>
<comment type="caution">
    <text evidence="4">The sequence shown here is derived from an EMBL/GenBank/DDBJ whole genome shotgun (WGS) entry which is preliminary data.</text>
</comment>
<dbReference type="InterPro" id="IPR001296">
    <property type="entry name" value="Glyco_trans_1"/>
</dbReference>
<name>A0A4Q7LBN8_9BURK</name>
<dbReference type="SUPFAM" id="SSF53756">
    <property type="entry name" value="UDP-Glycosyltransferase/glycogen phosphorylase"/>
    <property type="match status" value="1"/>
</dbReference>
<dbReference type="Pfam" id="PF12000">
    <property type="entry name" value="Glyco_trans_4_3"/>
    <property type="match status" value="1"/>
</dbReference>
<dbReference type="RefSeq" id="WP_130483496.1">
    <property type="nucleotide sequence ID" value="NZ_SGWV01000012.1"/>
</dbReference>
<feature type="domain" description="Glycosyl transferase family 4" evidence="3">
    <location>
        <begin position="26"/>
        <end position="191"/>
    </location>
</feature>
<dbReference type="PANTHER" id="PTHR46401:SF2">
    <property type="entry name" value="GLYCOSYLTRANSFERASE WBBK-RELATED"/>
    <property type="match status" value="1"/>
</dbReference>
<evidence type="ECO:0000313" key="5">
    <source>
        <dbReference type="Proteomes" id="UP000293433"/>
    </source>
</evidence>
<dbReference type="InterPro" id="IPR022623">
    <property type="entry name" value="Glyco_trans_4"/>
</dbReference>
<dbReference type="PANTHER" id="PTHR46401">
    <property type="entry name" value="GLYCOSYLTRANSFERASE WBBK-RELATED"/>
    <property type="match status" value="1"/>
</dbReference>
<evidence type="ECO:0008006" key="6">
    <source>
        <dbReference type="Google" id="ProtNLM"/>
    </source>
</evidence>
<keyword evidence="5" id="KW-1185">Reference proteome</keyword>
<keyword evidence="1" id="KW-0808">Transferase</keyword>
<feature type="domain" description="Glycosyl transferase family 1" evidence="2">
    <location>
        <begin position="209"/>
        <end position="378"/>
    </location>
</feature>
<dbReference type="Proteomes" id="UP000293433">
    <property type="component" value="Unassembled WGS sequence"/>
</dbReference>
<dbReference type="EMBL" id="SGWV01000012">
    <property type="protein sequence ID" value="RZS47474.1"/>
    <property type="molecule type" value="Genomic_DNA"/>
</dbReference>
<organism evidence="4 5">
    <name type="scientific">Sphaerotilus mobilis</name>
    <dbReference type="NCBI Taxonomy" id="47994"/>
    <lineage>
        <taxon>Bacteria</taxon>
        <taxon>Pseudomonadati</taxon>
        <taxon>Pseudomonadota</taxon>
        <taxon>Betaproteobacteria</taxon>
        <taxon>Burkholderiales</taxon>
        <taxon>Sphaerotilaceae</taxon>
        <taxon>Sphaerotilus</taxon>
    </lineage>
</organism>
<accession>A0A4Q7LBN8</accession>
<evidence type="ECO:0000313" key="4">
    <source>
        <dbReference type="EMBL" id="RZS47474.1"/>
    </source>
</evidence>
<gene>
    <name evidence="4" type="ORF">EV685_3679</name>
</gene>
<dbReference type="OrthoDB" id="5416057at2"/>
<reference evidence="4 5" key="1">
    <citation type="submission" date="2019-02" db="EMBL/GenBank/DDBJ databases">
        <title>Genomic Encyclopedia of Type Strains, Phase IV (KMG-IV): sequencing the most valuable type-strain genomes for metagenomic binning, comparative biology and taxonomic classification.</title>
        <authorList>
            <person name="Goeker M."/>
        </authorList>
    </citation>
    <scope>NUCLEOTIDE SEQUENCE [LARGE SCALE GENOMIC DNA]</scope>
    <source>
        <strain evidence="4 5">DSM 10617</strain>
    </source>
</reference>
<evidence type="ECO:0000259" key="3">
    <source>
        <dbReference type="Pfam" id="PF12000"/>
    </source>
</evidence>
<dbReference type="GO" id="GO:0016757">
    <property type="term" value="F:glycosyltransferase activity"/>
    <property type="evidence" value="ECO:0007669"/>
    <property type="project" value="InterPro"/>
</dbReference>
<dbReference type="AlphaFoldDB" id="A0A4Q7LBN8"/>
<dbReference type="GO" id="GO:0009103">
    <property type="term" value="P:lipopolysaccharide biosynthetic process"/>
    <property type="evidence" value="ECO:0007669"/>
    <property type="project" value="TreeGrafter"/>
</dbReference>
<protein>
    <recommendedName>
        <fullName evidence="6">Glycosyltransferase involved in cell wall biosynthesis</fullName>
    </recommendedName>
</protein>
<sequence>MNILLIHQNFPGQFRHLAQHLVRQGGHQILAIGQRDAPPIAGVRYLRYQPKRTPRPGTHPYLIGMEQAVLAGQAVLELMLQLRQQGWRPDVIVSHPAWGETLYAKDAWPDVPLVHFAEFYYHAEGADVGFDPAEPLTMDVRARLRTRNALHLLNLEAADAVVSPTHWQKSVHPLAYQPRIEVIHEGVDTDAARPDPQAVFTLPDGRELRPGDPVITYVSRNLEPYRGFPQFLRALEKIQAVRPDVQALVIGADGVSYGQPPKDAPNWRTQLCGQLRLDPARTHFLGQIPHARYLQALQVSAVHAYLTVPFVLSWSMLEAMACGCLVVASDTAPVREVIAPGRDGLLFDFHDVDAQVALLLDALDRPEHHRPLRAAATEHVRQAYSIAQGNVQWQALLQRLTHDHRYQNRPR</sequence>